<dbReference type="RefSeq" id="WP_387412354.1">
    <property type="nucleotide sequence ID" value="NZ_JBIASD010000010.1"/>
</dbReference>
<dbReference type="PANTHER" id="PTHR10434:SF64">
    <property type="entry name" value="1-ACYL-SN-GLYCEROL-3-PHOSPHATE ACYLTRANSFERASE-RELATED"/>
    <property type="match status" value="1"/>
</dbReference>
<dbReference type="CDD" id="cd07989">
    <property type="entry name" value="LPLAT_AGPAT-like"/>
    <property type="match status" value="1"/>
</dbReference>
<evidence type="ECO:0000256" key="4">
    <source>
        <dbReference type="ARBA" id="ARBA00023098"/>
    </source>
</evidence>
<accession>A0ABW6SUN7</accession>
<evidence type="ECO:0000313" key="8">
    <source>
        <dbReference type="EMBL" id="MFF3667410.1"/>
    </source>
</evidence>
<dbReference type="Proteomes" id="UP001602013">
    <property type="component" value="Unassembled WGS sequence"/>
</dbReference>
<keyword evidence="2" id="KW-0444">Lipid biosynthesis</keyword>
<gene>
    <name evidence="8" type="ORF">ACFYXI_17575</name>
</gene>
<dbReference type="SMART" id="SM00563">
    <property type="entry name" value="PlsC"/>
    <property type="match status" value="1"/>
</dbReference>
<feature type="region of interest" description="Disordered" evidence="6">
    <location>
        <begin position="324"/>
        <end position="359"/>
    </location>
</feature>
<dbReference type="InterPro" id="IPR002123">
    <property type="entry name" value="Plipid/glycerol_acylTrfase"/>
</dbReference>
<evidence type="ECO:0000313" key="9">
    <source>
        <dbReference type="Proteomes" id="UP001602013"/>
    </source>
</evidence>
<dbReference type="Pfam" id="PF01553">
    <property type="entry name" value="Acyltransferase"/>
    <property type="match status" value="1"/>
</dbReference>
<evidence type="ECO:0000259" key="7">
    <source>
        <dbReference type="SMART" id="SM00563"/>
    </source>
</evidence>
<evidence type="ECO:0000256" key="2">
    <source>
        <dbReference type="ARBA" id="ARBA00022516"/>
    </source>
</evidence>
<keyword evidence="4" id="KW-0443">Lipid metabolism</keyword>
<evidence type="ECO:0000256" key="5">
    <source>
        <dbReference type="ARBA" id="ARBA00023315"/>
    </source>
</evidence>
<keyword evidence="3" id="KW-0808">Transferase</keyword>
<evidence type="ECO:0000256" key="1">
    <source>
        <dbReference type="ARBA" id="ARBA00005189"/>
    </source>
</evidence>
<comment type="caution">
    <text evidence="8">The sequence shown here is derived from an EMBL/GenBank/DDBJ whole genome shotgun (WGS) entry which is preliminary data.</text>
</comment>
<keyword evidence="9" id="KW-1185">Reference proteome</keyword>
<evidence type="ECO:0000256" key="6">
    <source>
        <dbReference type="SAM" id="MobiDB-lite"/>
    </source>
</evidence>
<organism evidence="8 9">
    <name type="scientific">Microtetraspora malaysiensis</name>
    <dbReference type="NCBI Taxonomy" id="161358"/>
    <lineage>
        <taxon>Bacteria</taxon>
        <taxon>Bacillati</taxon>
        <taxon>Actinomycetota</taxon>
        <taxon>Actinomycetes</taxon>
        <taxon>Streptosporangiales</taxon>
        <taxon>Streptosporangiaceae</taxon>
        <taxon>Microtetraspora</taxon>
    </lineage>
</organism>
<reference evidence="8 9" key="1">
    <citation type="submission" date="2024-10" db="EMBL/GenBank/DDBJ databases">
        <title>The Natural Products Discovery Center: Release of the First 8490 Sequenced Strains for Exploring Actinobacteria Biosynthetic Diversity.</title>
        <authorList>
            <person name="Kalkreuter E."/>
            <person name="Kautsar S.A."/>
            <person name="Yang D."/>
            <person name="Bader C.D."/>
            <person name="Teijaro C.N."/>
            <person name="Fluegel L."/>
            <person name="Davis C.M."/>
            <person name="Simpson J.R."/>
            <person name="Lauterbach L."/>
            <person name="Steele A.D."/>
            <person name="Gui C."/>
            <person name="Meng S."/>
            <person name="Li G."/>
            <person name="Viehrig K."/>
            <person name="Ye F."/>
            <person name="Su P."/>
            <person name="Kiefer A.F."/>
            <person name="Nichols A."/>
            <person name="Cepeda A.J."/>
            <person name="Yan W."/>
            <person name="Fan B."/>
            <person name="Jiang Y."/>
            <person name="Adhikari A."/>
            <person name="Zheng C.-J."/>
            <person name="Schuster L."/>
            <person name="Cowan T.M."/>
            <person name="Smanski M.J."/>
            <person name="Chevrette M.G."/>
            <person name="De Carvalho L.P.S."/>
            <person name="Shen B."/>
        </authorList>
    </citation>
    <scope>NUCLEOTIDE SEQUENCE [LARGE SCALE GENOMIC DNA]</scope>
    <source>
        <strain evidence="8 9">NPDC002173</strain>
    </source>
</reference>
<protein>
    <submittedName>
        <fullName evidence="8">Lysophospholipid acyltransferase family protein</fullName>
    </submittedName>
</protein>
<dbReference type="GO" id="GO:0016746">
    <property type="term" value="F:acyltransferase activity"/>
    <property type="evidence" value="ECO:0007669"/>
    <property type="project" value="UniProtKB-KW"/>
</dbReference>
<feature type="compositionally biased region" description="Basic and acidic residues" evidence="6">
    <location>
        <begin position="324"/>
        <end position="344"/>
    </location>
</feature>
<comment type="pathway">
    <text evidence="1">Lipid metabolism.</text>
</comment>
<evidence type="ECO:0000256" key="3">
    <source>
        <dbReference type="ARBA" id="ARBA00022679"/>
    </source>
</evidence>
<name>A0ABW6SUN7_9ACTN</name>
<keyword evidence="5 8" id="KW-0012">Acyltransferase</keyword>
<sequence>MTATAMIPLPPRTAEAPAADAGGVPWLRPSPCLPDACVEPPVAVAGPVRRVLRLAAAALVVLAGLPLSAVARAVGTARRGRIVAMWTRTLLRALGVRLDVRTGFAFVAGSPPYPALESAGGGEEAGRASGARDGRGTLVVANHVSWLDPLVVAATVRARPLAKREIGAWPMIRTLAAGAGALFIDRERLSALPEALGSVAGALRAGDTVVAFPEGTTWCGRGMGEFRPAVFQAALDADAAVRPVTLRYREGDATSTRACYVGEDSLLASVLRVVATRRLVVEVTRFPEVRLAGAGRRRAQRLALARLAEAYVRTGMADAPERHAVARRETGSRPVLERRPRAAGEEAPAVFGSAYSGRA</sequence>
<dbReference type="PANTHER" id="PTHR10434">
    <property type="entry name" value="1-ACYL-SN-GLYCEROL-3-PHOSPHATE ACYLTRANSFERASE"/>
    <property type="match status" value="1"/>
</dbReference>
<feature type="domain" description="Phospholipid/glycerol acyltransferase" evidence="7">
    <location>
        <begin position="137"/>
        <end position="249"/>
    </location>
</feature>
<dbReference type="SUPFAM" id="SSF69593">
    <property type="entry name" value="Glycerol-3-phosphate (1)-acyltransferase"/>
    <property type="match status" value="1"/>
</dbReference>
<dbReference type="EMBL" id="JBIASD010000010">
    <property type="protein sequence ID" value="MFF3667410.1"/>
    <property type="molecule type" value="Genomic_DNA"/>
</dbReference>
<proteinExistence type="predicted"/>